<feature type="transmembrane region" description="Helical" evidence="7">
    <location>
        <begin position="6"/>
        <end position="24"/>
    </location>
</feature>
<keyword evidence="7" id="KW-0472">Membrane</keyword>
<dbReference type="InterPro" id="IPR036890">
    <property type="entry name" value="HATPase_C_sf"/>
</dbReference>
<comment type="catalytic activity">
    <reaction evidence="1">
        <text>ATP + protein L-histidine = ADP + protein N-phospho-L-histidine.</text>
        <dbReference type="EC" id="2.7.13.3"/>
    </reaction>
</comment>
<proteinExistence type="predicted"/>
<accession>A0A1G2ENP1</accession>
<dbReference type="InterPro" id="IPR031621">
    <property type="entry name" value="HisKA_7TM"/>
</dbReference>
<dbReference type="InterPro" id="IPR003594">
    <property type="entry name" value="HATPase_dom"/>
</dbReference>
<keyword evidence="7" id="KW-1133">Transmembrane helix</keyword>
<dbReference type="Gene3D" id="3.30.450.40">
    <property type="match status" value="1"/>
</dbReference>
<feature type="domain" description="Histidine kinase" evidence="8">
    <location>
        <begin position="526"/>
        <end position="747"/>
    </location>
</feature>
<dbReference type="PRINTS" id="PR00344">
    <property type="entry name" value="BCTRLSENSOR"/>
</dbReference>
<dbReference type="PANTHER" id="PTHR43047">
    <property type="entry name" value="TWO-COMPONENT HISTIDINE PROTEIN KINASE"/>
    <property type="match status" value="1"/>
</dbReference>
<protein>
    <recommendedName>
        <fullName evidence="2">histidine kinase</fullName>
        <ecNumber evidence="2">2.7.13.3</ecNumber>
    </recommendedName>
</protein>
<dbReference type="PANTHER" id="PTHR43047:SF72">
    <property type="entry name" value="OSMOSENSING HISTIDINE PROTEIN KINASE SLN1"/>
    <property type="match status" value="1"/>
</dbReference>
<dbReference type="SMART" id="SM00065">
    <property type="entry name" value="GAF"/>
    <property type="match status" value="1"/>
</dbReference>
<evidence type="ECO:0000259" key="8">
    <source>
        <dbReference type="PROSITE" id="PS50109"/>
    </source>
</evidence>
<evidence type="ECO:0000256" key="1">
    <source>
        <dbReference type="ARBA" id="ARBA00000085"/>
    </source>
</evidence>
<dbReference type="Pfam" id="PF00512">
    <property type="entry name" value="HisKA"/>
    <property type="match status" value="1"/>
</dbReference>
<dbReference type="GO" id="GO:0000155">
    <property type="term" value="F:phosphorelay sensor kinase activity"/>
    <property type="evidence" value="ECO:0007669"/>
    <property type="project" value="InterPro"/>
</dbReference>
<feature type="transmembrane region" description="Helical" evidence="7">
    <location>
        <begin position="96"/>
        <end position="118"/>
    </location>
</feature>
<evidence type="ECO:0000256" key="7">
    <source>
        <dbReference type="SAM" id="Phobius"/>
    </source>
</evidence>
<keyword evidence="6" id="KW-0175">Coiled coil</keyword>
<dbReference type="InterPro" id="IPR005467">
    <property type="entry name" value="His_kinase_dom"/>
</dbReference>
<dbReference type="FunFam" id="3.30.565.10:FF:000006">
    <property type="entry name" value="Sensor histidine kinase WalK"/>
    <property type="match status" value="1"/>
</dbReference>
<gene>
    <name evidence="9" type="ORF">A2365_02855</name>
</gene>
<dbReference type="EC" id="2.7.13.3" evidence="2"/>
<dbReference type="SUPFAM" id="SSF55874">
    <property type="entry name" value="ATPase domain of HSP90 chaperone/DNA topoisomerase II/histidine kinase"/>
    <property type="match status" value="1"/>
</dbReference>
<evidence type="ECO:0000256" key="2">
    <source>
        <dbReference type="ARBA" id="ARBA00012438"/>
    </source>
</evidence>
<dbReference type="EMBL" id="MHMM01000006">
    <property type="protein sequence ID" value="OGZ27389.1"/>
    <property type="molecule type" value="Genomic_DNA"/>
</dbReference>
<dbReference type="Gene3D" id="1.10.287.130">
    <property type="match status" value="1"/>
</dbReference>
<comment type="caution">
    <text evidence="9">The sequence shown here is derived from an EMBL/GenBank/DDBJ whole genome shotgun (WGS) entry which is preliminary data.</text>
</comment>
<feature type="transmembrane region" description="Helical" evidence="7">
    <location>
        <begin position="138"/>
        <end position="162"/>
    </location>
</feature>
<dbReference type="InterPro" id="IPR003018">
    <property type="entry name" value="GAF"/>
</dbReference>
<dbReference type="InterPro" id="IPR003661">
    <property type="entry name" value="HisK_dim/P_dom"/>
</dbReference>
<keyword evidence="3" id="KW-0597">Phosphoprotein</keyword>
<dbReference type="SUPFAM" id="SSF47384">
    <property type="entry name" value="Homodimeric domain of signal transducing histidine kinase"/>
    <property type="match status" value="1"/>
</dbReference>
<dbReference type="GO" id="GO:0009927">
    <property type="term" value="F:histidine phosphotransfer kinase activity"/>
    <property type="evidence" value="ECO:0007669"/>
    <property type="project" value="TreeGrafter"/>
</dbReference>
<dbReference type="Pfam" id="PF01590">
    <property type="entry name" value="GAF"/>
    <property type="match status" value="1"/>
</dbReference>
<evidence type="ECO:0000256" key="3">
    <source>
        <dbReference type="ARBA" id="ARBA00022553"/>
    </source>
</evidence>
<dbReference type="Proteomes" id="UP000177740">
    <property type="component" value="Unassembled WGS sequence"/>
</dbReference>
<dbReference type="InterPro" id="IPR004358">
    <property type="entry name" value="Sig_transdc_His_kin-like_C"/>
</dbReference>
<dbReference type="Pfam" id="PF16927">
    <property type="entry name" value="HisKA_7TM"/>
    <property type="match status" value="1"/>
</dbReference>
<feature type="transmembrane region" description="Helical" evidence="7">
    <location>
        <begin position="64"/>
        <end position="89"/>
    </location>
</feature>
<feature type="transmembrane region" description="Helical" evidence="7">
    <location>
        <begin position="174"/>
        <end position="194"/>
    </location>
</feature>
<feature type="coiled-coil region" evidence="6">
    <location>
        <begin position="478"/>
        <end position="509"/>
    </location>
</feature>
<name>A0A1G2ENP1_9BACT</name>
<dbReference type="CDD" id="cd00082">
    <property type="entry name" value="HisKA"/>
    <property type="match status" value="1"/>
</dbReference>
<dbReference type="AlphaFoldDB" id="A0A1G2ENP1"/>
<organism evidence="9 10">
    <name type="scientific">Candidatus Nealsonbacteria bacterium RIFOXYB1_FULL_40_15</name>
    <dbReference type="NCBI Taxonomy" id="1801677"/>
    <lineage>
        <taxon>Bacteria</taxon>
        <taxon>Candidatus Nealsoniibacteriota</taxon>
    </lineage>
</organism>
<evidence type="ECO:0000256" key="5">
    <source>
        <dbReference type="ARBA" id="ARBA00022777"/>
    </source>
</evidence>
<evidence type="ECO:0000313" key="9">
    <source>
        <dbReference type="EMBL" id="OGZ27389.1"/>
    </source>
</evidence>
<dbReference type="STRING" id="1801677.A2365_02855"/>
<evidence type="ECO:0000256" key="6">
    <source>
        <dbReference type="SAM" id="Coils"/>
    </source>
</evidence>
<dbReference type="SUPFAM" id="SSF55781">
    <property type="entry name" value="GAF domain-like"/>
    <property type="match status" value="1"/>
</dbReference>
<dbReference type="InterPro" id="IPR029016">
    <property type="entry name" value="GAF-like_dom_sf"/>
</dbReference>
<sequence>MNFYAISALINLATSLILGGFAFFKNPKKAINISFFILTISIAVWSLAYFLWQISDNYDAALFWTRMLSIGSTLIPILYLQWILLVLGLLKDKKRLALLIFGYLITAVFLYFSFSDLFVKEITQELNFKFWPKAGPLYGVYLAFSYVGLIGYGLIELIRSYYKRKGVIRYQIKYIILATFISFIGGATNFFLWYDVPILPIGNVLVALYTIILFYAMAKYRLMDIRVVIQKFIIFVGTAGIVYGAYYLINWSYNKFLGGSYNTKTYLIGLIVAPLFVGVFNLLSKWIRIFANKYLFFSLYNYQNTIANLAGELNDSIDLDKIVNSIVNTIKDTMQLNRAGVLLIGEDQGKVHYKIAKVIGFDETNGISLVKDSFLTQHLQKTRKTLIREELSILIKETNKITEKQNFQKLEKNMEKIEASLCLPLISGAKLIGIIVLGSKLSGDAYSKEDLQLLEMLSNQAATAIENANLYKKVQEFSKTLEQKVDEQTKEIRQQKEEVEKAYQIEKQAHEDLVKLDEAKTNFMLVTQHHLRTPLSITMGFLDLLLGGHFGKMPKKVLETIQKSQQSIQKEIEVVDDLLNVSAFQLGHGYVQLQPCIPIRNMLEEIVADLVPVAEKKEIYLKFESEDDIPEITVDRKQIKMALQNIVDNAIKYTKKGGVVVKINLENDRINIEVKDTGIGMDENDKKYLFEKPFQRSEEAWSANATGKGIGVYLSAQIIKAHGGDIKADSAGRGKGSTFNIELPVDATPFANKKPISLANGKLITKS</sequence>
<feature type="transmembrane region" description="Helical" evidence="7">
    <location>
        <begin position="200"/>
        <end position="220"/>
    </location>
</feature>
<reference evidence="9 10" key="1">
    <citation type="journal article" date="2016" name="Nat. Commun.">
        <title>Thousands of microbial genomes shed light on interconnected biogeochemical processes in an aquifer system.</title>
        <authorList>
            <person name="Anantharaman K."/>
            <person name="Brown C.T."/>
            <person name="Hug L.A."/>
            <person name="Sharon I."/>
            <person name="Castelle C.J."/>
            <person name="Probst A.J."/>
            <person name="Thomas B.C."/>
            <person name="Singh A."/>
            <person name="Wilkins M.J."/>
            <person name="Karaoz U."/>
            <person name="Brodie E.L."/>
            <person name="Williams K.H."/>
            <person name="Hubbard S.S."/>
            <person name="Banfield J.F."/>
        </authorList>
    </citation>
    <scope>NUCLEOTIDE SEQUENCE [LARGE SCALE GENOMIC DNA]</scope>
</reference>
<keyword evidence="5" id="KW-0418">Kinase</keyword>
<evidence type="ECO:0000313" key="10">
    <source>
        <dbReference type="Proteomes" id="UP000177740"/>
    </source>
</evidence>
<dbReference type="InterPro" id="IPR036097">
    <property type="entry name" value="HisK_dim/P_sf"/>
</dbReference>
<dbReference type="Pfam" id="PF02518">
    <property type="entry name" value="HATPase_c"/>
    <property type="match status" value="1"/>
</dbReference>
<keyword evidence="4" id="KW-0808">Transferase</keyword>
<dbReference type="PROSITE" id="PS50109">
    <property type="entry name" value="HIS_KIN"/>
    <property type="match status" value="1"/>
</dbReference>
<feature type="transmembrane region" description="Helical" evidence="7">
    <location>
        <begin position="265"/>
        <end position="283"/>
    </location>
</feature>
<feature type="transmembrane region" description="Helical" evidence="7">
    <location>
        <begin position="31"/>
        <end position="52"/>
    </location>
</feature>
<feature type="transmembrane region" description="Helical" evidence="7">
    <location>
        <begin position="232"/>
        <end position="253"/>
    </location>
</feature>
<keyword evidence="7" id="KW-0812">Transmembrane</keyword>
<evidence type="ECO:0000256" key="4">
    <source>
        <dbReference type="ARBA" id="ARBA00022679"/>
    </source>
</evidence>
<dbReference type="SMART" id="SM00388">
    <property type="entry name" value="HisKA"/>
    <property type="match status" value="1"/>
</dbReference>
<dbReference type="Gene3D" id="3.30.565.10">
    <property type="entry name" value="Histidine kinase-like ATPase, C-terminal domain"/>
    <property type="match status" value="1"/>
</dbReference>
<dbReference type="SMART" id="SM00387">
    <property type="entry name" value="HATPase_c"/>
    <property type="match status" value="1"/>
</dbReference>
<dbReference type="GO" id="GO:0005886">
    <property type="term" value="C:plasma membrane"/>
    <property type="evidence" value="ECO:0007669"/>
    <property type="project" value="TreeGrafter"/>
</dbReference>